<dbReference type="PANTHER" id="PTHR35399:SF4">
    <property type="entry name" value="MEMBRANE PROTEIN"/>
    <property type="match status" value="1"/>
</dbReference>
<dbReference type="InterPro" id="IPR008557">
    <property type="entry name" value="PhoX"/>
</dbReference>
<protein>
    <recommendedName>
        <fullName evidence="3">Phosphatase</fullName>
    </recommendedName>
</protein>
<dbReference type="KEGG" id="bmei:Spa11_04120"/>
<name>A0A518K383_9BACT</name>
<evidence type="ECO:0000313" key="2">
    <source>
        <dbReference type="Proteomes" id="UP000316426"/>
    </source>
</evidence>
<evidence type="ECO:0000313" key="1">
    <source>
        <dbReference type="EMBL" id="QDV72239.1"/>
    </source>
</evidence>
<sequence>MPASRREFLRSSAAFAAGFAGLRMAIHPSLARAAATRGAVGFGDLVADPKGLLDLPAGFSYRVVSRTGDVMDDGLLVSGAPDGMATFAGPEGLTILVRNHETKPGDDGPFGANYERLDKSLLSRFYDDGAGRTPGVGGTSTVVYDTKNQRVVRQFQSLAGTERNCAGGPTPWGSWVTCEETVDKPGFLLDTEDTFTVAKEHGYCFEVPATADAKLADPIPLVAMGRMRHEAIAVDPRSGAVYETEDIDESGVYRFLPDQPGKDGQPGKLVAGGKLQALKVRGNQALDTRNWESHDVSVGDRFEVEWVDLDHPEAPDDDLRKRAFAKGAARFARGEGMWHVGDDTSGSIYFACTSGGVKRIGQIWKYTPSSVEGQSGEKTEPGVLELFLEPNDSRLIQNADNLTAAPWGDLVVCEDRQEDVVRLVGVTPAGECYTLAHNHVKGEFAGVTFSPDGSTLFVNLQTAGMTLAITGAWPKL</sequence>
<proteinExistence type="predicted"/>
<dbReference type="SUPFAM" id="SSF63829">
    <property type="entry name" value="Calcium-dependent phosphotriesterase"/>
    <property type="match status" value="1"/>
</dbReference>
<dbReference type="AlphaFoldDB" id="A0A518K383"/>
<dbReference type="Proteomes" id="UP000316426">
    <property type="component" value="Chromosome"/>
</dbReference>
<organism evidence="1 2">
    <name type="scientific">Botrimarina mediterranea</name>
    <dbReference type="NCBI Taxonomy" id="2528022"/>
    <lineage>
        <taxon>Bacteria</taxon>
        <taxon>Pseudomonadati</taxon>
        <taxon>Planctomycetota</taxon>
        <taxon>Planctomycetia</taxon>
        <taxon>Pirellulales</taxon>
        <taxon>Lacipirellulaceae</taxon>
        <taxon>Botrimarina</taxon>
    </lineage>
</organism>
<dbReference type="EMBL" id="CP036349">
    <property type="protein sequence ID" value="QDV72239.1"/>
    <property type="molecule type" value="Genomic_DNA"/>
</dbReference>
<dbReference type="Pfam" id="PF05787">
    <property type="entry name" value="PhoX"/>
    <property type="match status" value="1"/>
</dbReference>
<dbReference type="InterPro" id="IPR006311">
    <property type="entry name" value="TAT_signal"/>
</dbReference>
<keyword evidence="2" id="KW-1185">Reference proteome</keyword>
<accession>A0A518K383</accession>
<gene>
    <name evidence="1" type="ORF">Spa11_04120</name>
</gene>
<evidence type="ECO:0008006" key="3">
    <source>
        <dbReference type="Google" id="ProtNLM"/>
    </source>
</evidence>
<dbReference type="PROSITE" id="PS51318">
    <property type="entry name" value="TAT"/>
    <property type="match status" value="1"/>
</dbReference>
<dbReference type="PANTHER" id="PTHR35399">
    <property type="entry name" value="SLR8030 PROTEIN"/>
    <property type="match status" value="1"/>
</dbReference>
<reference evidence="1 2" key="1">
    <citation type="submission" date="2019-02" db="EMBL/GenBank/DDBJ databases">
        <title>Deep-cultivation of Planctomycetes and their phenomic and genomic characterization uncovers novel biology.</title>
        <authorList>
            <person name="Wiegand S."/>
            <person name="Jogler M."/>
            <person name="Boedeker C."/>
            <person name="Pinto D."/>
            <person name="Vollmers J."/>
            <person name="Rivas-Marin E."/>
            <person name="Kohn T."/>
            <person name="Peeters S.H."/>
            <person name="Heuer A."/>
            <person name="Rast P."/>
            <person name="Oberbeckmann S."/>
            <person name="Bunk B."/>
            <person name="Jeske O."/>
            <person name="Meyerdierks A."/>
            <person name="Storesund J.E."/>
            <person name="Kallscheuer N."/>
            <person name="Luecker S."/>
            <person name="Lage O.M."/>
            <person name="Pohl T."/>
            <person name="Merkel B.J."/>
            <person name="Hornburger P."/>
            <person name="Mueller R.-W."/>
            <person name="Bruemmer F."/>
            <person name="Labrenz M."/>
            <person name="Spormann A.M."/>
            <person name="Op den Camp H."/>
            <person name="Overmann J."/>
            <person name="Amann R."/>
            <person name="Jetten M.S.M."/>
            <person name="Mascher T."/>
            <person name="Medema M.H."/>
            <person name="Devos D.P."/>
            <person name="Kaster A.-K."/>
            <person name="Ovreas L."/>
            <person name="Rohde M."/>
            <person name="Galperin M.Y."/>
            <person name="Jogler C."/>
        </authorList>
    </citation>
    <scope>NUCLEOTIDE SEQUENCE [LARGE SCALE GENOMIC DNA]</scope>
    <source>
        <strain evidence="1 2">Spa11</strain>
    </source>
</reference>